<accession>X1IA53</accession>
<sequence>MAKHWQDLDSLREVWVFTQDCSRLKLTFGIAKSSDLRQPQFPMTNRSCASPEMPVFFIAALIKRRAAELVVEAAQPVGAVIDRERKEVTLEPQVQVVRANPDE</sequence>
<organism evidence="1">
    <name type="scientific">marine sediment metagenome</name>
    <dbReference type="NCBI Taxonomy" id="412755"/>
    <lineage>
        <taxon>unclassified sequences</taxon>
        <taxon>metagenomes</taxon>
        <taxon>ecological metagenomes</taxon>
    </lineage>
</organism>
<comment type="caution">
    <text evidence="1">The sequence shown here is derived from an EMBL/GenBank/DDBJ whole genome shotgun (WGS) entry which is preliminary data.</text>
</comment>
<gene>
    <name evidence="1" type="ORF">S03H2_66170</name>
</gene>
<reference evidence="1" key="1">
    <citation type="journal article" date="2014" name="Front. Microbiol.">
        <title>High frequency of phylogenetically diverse reductive dehalogenase-homologous genes in deep subseafloor sedimentary metagenomes.</title>
        <authorList>
            <person name="Kawai M."/>
            <person name="Futagami T."/>
            <person name="Toyoda A."/>
            <person name="Takaki Y."/>
            <person name="Nishi S."/>
            <person name="Hori S."/>
            <person name="Arai W."/>
            <person name="Tsubouchi T."/>
            <person name="Morono Y."/>
            <person name="Uchiyama I."/>
            <person name="Ito T."/>
            <person name="Fujiyama A."/>
            <person name="Inagaki F."/>
            <person name="Takami H."/>
        </authorList>
    </citation>
    <scope>NUCLEOTIDE SEQUENCE</scope>
    <source>
        <strain evidence="1">Expedition CK06-06</strain>
    </source>
</reference>
<evidence type="ECO:0000313" key="1">
    <source>
        <dbReference type="EMBL" id="GAH78567.1"/>
    </source>
</evidence>
<protein>
    <submittedName>
        <fullName evidence="1">Uncharacterized protein</fullName>
    </submittedName>
</protein>
<feature type="non-terminal residue" evidence="1">
    <location>
        <position position="103"/>
    </location>
</feature>
<dbReference type="EMBL" id="BARU01043174">
    <property type="protein sequence ID" value="GAH78567.1"/>
    <property type="molecule type" value="Genomic_DNA"/>
</dbReference>
<name>X1IA53_9ZZZZ</name>
<proteinExistence type="predicted"/>
<dbReference type="AlphaFoldDB" id="X1IA53"/>